<protein>
    <submittedName>
        <fullName evidence="1">Uncharacterized protein</fullName>
    </submittedName>
</protein>
<evidence type="ECO:0000313" key="1">
    <source>
        <dbReference type="EMBL" id="KAK5624417.1"/>
    </source>
</evidence>
<proteinExistence type="predicted"/>
<dbReference type="Proteomes" id="UP001305414">
    <property type="component" value="Unassembled WGS sequence"/>
</dbReference>
<sequence>MRDACFELASNDDGGVKFPARGSNLQSATTTRDSVSTELRCSEDSISIGFAIAACYRSKKTRREALSKGKWTSGL</sequence>
<organism evidence="1 2">
    <name type="scientific">Xylaria bambusicola</name>
    <dbReference type="NCBI Taxonomy" id="326684"/>
    <lineage>
        <taxon>Eukaryota</taxon>
        <taxon>Fungi</taxon>
        <taxon>Dikarya</taxon>
        <taxon>Ascomycota</taxon>
        <taxon>Pezizomycotina</taxon>
        <taxon>Sordariomycetes</taxon>
        <taxon>Xylariomycetidae</taxon>
        <taxon>Xylariales</taxon>
        <taxon>Xylariaceae</taxon>
        <taxon>Xylaria</taxon>
    </lineage>
</organism>
<keyword evidence="2" id="KW-1185">Reference proteome</keyword>
<dbReference type="EMBL" id="JAWHQM010000001">
    <property type="protein sequence ID" value="KAK5624417.1"/>
    <property type="molecule type" value="Genomic_DNA"/>
</dbReference>
<accession>A0AAN7UBM4</accession>
<gene>
    <name evidence="1" type="ORF">RRF57_000132</name>
</gene>
<reference evidence="1 2" key="1">
    <citation type="submission" date="2023-10" db="EMBL/GenBank/DDBJ databases">
        <title>Draft genome sequence of Xylaria bambusicola isolate GMP-LS, the root and basal stem rot pathogen of sugarcane in Indonesia.</title>
        <authorList>
            <person name="Selvaraj P."/>
            <person name="Muralishankar V."/>
            <person name="Muruganantham S."/>
            <person name="Sp S."/>
            <person name="Haryani S."/>
            <person name="Lau K.J.X."/>
            <person name="Naqvi N.I."/>
        </authorList>
    </citation>
    <scope>NUCLEOTIDE SEQUENCE [LARGE SCALE GENOMIC DNA]</scope>
    <source>
        <strain evidence="1">GMP-LS</strain>
    </source>
</reference>
<dbReference type="AlphaFoldDB" id="A0AAN7UBM4"/>
<evidence type="ECO:0000313" key="2">
    <source>
        <dbReference type="Proteomes" id="UP001305414"/>
    </source>
</evidence>
<name>A0AAN7UBM4_9PEZI</name>
<comment type="caution">
    <text evidence="1">The sequence shown here is derived from an EMBL/GenBank/DDBJ whole genome shotgun (WGS) entry which is preliminary data.</text>
</comment>